<reference evidence="1" key="1">
    <citation type="submission" date="2021-04" db="EMBL/GenBank/DDBJ databases">
        <authorList>
            <person name="Rodrigo-Torres L."/>
            <person name="Arahal R. D."/>
            <person name="Lucena T."/>
        </authorList>
    </citation>
    <scope>NUCLEOTIDE SEQUENCE</scope>
    <source>
        <strain evidence="1">CECT 9275</strain>
    </source>
</reference>
<dbReference type="EMBL" id="CAJRAF010000001">
    <property type="protein sequence ID" value="CAG4995222.1"/>
    <property type="molecule type" value="Genomic_DNA"/>
</dbReference>
<evidence type="ECO:0000313" key="2">
    <source>
        <dbReference type="Proteomes" id="UP000680038"/>
    </source>
</evidence>
<protein>
    <submittedName>
        <fullName evidence="1">Uncharacterized protein</fullName>
    </submittedName>
</protein>
<name>A0A916JAK5_9BACT</name>
<sequence length="71" mass="7976">MNKFDVLFDNWITSDTCRSENKLYMIKFCAAFVLYKAGCGAVLCKGLEIMSNGNAPQNAAFTIDFANWLCH</sequence>
<keyword evidence="2" id="KW-1185">Reference proteome</keyword>
<proteinExistence type="predicted"/>
<dbReference type="AlphaFoldDB" id="A0A916JAK5"/>
<accession>A0A916JAK5</accession>
<comment type="caution">
    <text evidence="1">The sequence shown here is derived from an EMBL/GenBank/DDBJ whole genome shotgun (WGS) entry which is preliminary data.</text>
</comment>
<dbReference type="Proteomes" id="UP000680038">
    <property type="component" value="Unassembled WGS sequence"/>
</dbReference>
<gene>
    <name evidence="1" type="ORF">DYBT9275_01582</name>
</gene>
<organism evidence="1 2">
    <name type="scientific">Dyadobacter helix</name>
    <dbReference type="NCBI Taxonomy" id="2822344"/>
    <lineage>
        <taxon>Bacteria</taxon>
        <taxon>Pseudomonadati</taxon>
        <taxon>Bacteroidota</taxon>
        <taxon>Cytophagia</taxon>
        <taxon>Cytophagales</taxon>
        <taxon>Spirosomataceae</taxon>
        <taxon>Dyadobacter</taxon>
    </lineage>
</organism>
<evidence type="ECO:0000313" key="1">
    <source>
        <dbReference type="EMBL" id="CAG4995222.1"/>
    </source>
</evidence>